<name>A0A4Z2IWU5_9TELE</name>
<protein>
    <submittedName>
        <fullName evidence="2">Uncharacterized protein</fullName>
    </submittedName>
</protein>
<proteinExistence type="predicted"/>
<dbReference type="Proteomes" id="UP000314294">
    <property type="component" value="Unassembled WGS sequence"/>
</dbReference>
<evidence type="ECO:0000256" key="1">
    <source>
        <dbReference type="SAM" id="MobiDB-lite"/>
    </source>
</evidence>
<comment type="caution">
    <text evidence="2">The sequence shown here is derived from an EMBL/GenBank/DDBJ whole genome shotgun (WGS) entry which is preliminary data.</text>
</comment>
<accession>A0A4Z2IWU5</accession>
<dbReference type="AlphaFoldDB" id="A0A4Z2IWU5"/>
<organism evidence="2 3">
    <name type="scientific">Liparis tanakae</name>
    <name type="common">Tanaka's snailfish</name>
    <dbReference type="NCBI Taxonomy" id="230148"/>
    <lineage>
        <taxon>Eukaryota</taxon>
        <taxon>Metazoa</taxon>
        <taxon>Chordata</taxon>
        <taxon>Craniata</taxon>
        <taxon>Vertebrata</taxon>
        <taxon>Euteleostomi</taxon>
        <taxon>Actinopterygii</taxon>
        <taxon>Neopterygii</taxon>
        <taxon>Teleostei</taxon>
        <taxon>Neoteleostei</taxon>
        <taxon>Acanthomorphata</taxon>
        <taxon>Eupercaria</taxon>
        <taxon>Perciformes</taxon>
        <taxon>Cottioidei</taxon>
        <taxon>Cottales</taxon>
        <taxon>Liparidae</taxon>
        <taxon>Liparis</taxon>
    </lineage>
</organism>
<evidence type="ECO:0000313" key="2">
    <source>
        <dbReference type="EMBL" id="TNN82435.1"/>
    </source>
</evidence>
<feature type="region of interest" description="Disordered" evidence="1">
    <location>
        <begin position="1"/>
        <end position="40"/>
    </location>
</feature>
<evidence type="ECO:0000313" key="3">
    <source>
        <dbReference type="Proteomes" id="UP000314294"/>
    </source>
</evidence>
<keyword evidence="3" id="KW-1185">Reference proteome</keyword>
<dbReference type="EMBL" id="SRLO01000039">
    <property type="protein sequence ID" value="TNN82435.1"/>
    <property type="molecule type" value="Genomic_DNA"/>
</dbReference>
<reference evidence="2 3" key="1">
    <citation type="submission" date="2019-03" db="EMBL/GenBank/DDBJ databases">
        <title>First draft genome of Liparis tanakae, snailfish: a comprehensive survey of snailfish specific genes.</title>
        <authorList>
            <person name="Kim W."/>
            <person name="Song I."/>
            <person name="Jeong J.-H."/>
            <person name="Kim D."/>
            <person name="Kim S."/>
            <person name="Ryu S."/>
            <person name="Song J.Y."/>
            <person name="Lee S.K."/>
        </authorList>
    </citation>
    <scope>NUCLEOTIDE SEQUENCE [LARGE SCALE GENOMIC DNA]</scope>
    <source>
        <tissue evidence="2">Muscle</tissue>
    </source>
</reference>
<feature type="compositionally biased region" description="Polar residues" evidence="1">
    <location>
        <begin position="1"/>
        <end position="13"/>
    </location>
</feature>
<gene>
    <name evidence="2" type="ORF">EYF80_007270</name>
</gene>
<sequence length="177" mass="18749">MLSGTKSSATTRASGLIRGDGPGTLCGPRRPTDAVGSRPECTGLMGDERGGAMAANGRVLKAAAQDKANQHHMPWGWTYSLALEFLTLAGLFINFSHTNPRVLLLQTTAEPASDSMHLCGLFSAKPAHYCKTKKKQPPRPPLSRHTAEKLGVRFAAVLMQSACLAADVALPAPADTR</sequence>